<gene>
    <name evidence="2" type="ORF">MG293_014277</name>
</gene>
<dbReference type="EMBL" id="JAKZEL010000017">
    <property type="protein sequence ID" value="KAI4535950.1"/>
    <property type="molecule type" value="Genomic_DNA"/>
</dbReference>
<evidence type="ECO:0000313" key="2">
    <source>
        <dbReference type="EMBL" id="KAI4535950.1"/>
    </source>
</evidence>
<proteinExistence type="predicted"/>
<keyword evidence="3" id="KW-1185">Reference proteome</keyword>
<feature type="region of interest" description="Disordered" evidence="1">
    <location>
        <begin position="1"/>
        <end position="29"/>
    </location>
</feature>
<reference evidence="2" key="1">
    <citation type="submission" date="2022-03" db="EMBL/GenBank/DDBJ databases">
        <title>Genomic analyses of argali, domestic sheep and their hybrids provide insights into chromosomal evolution, heterosis and genetic basis of agronomic traits.</title>
        <authorList>
            <person name="Li M."/>
        </authorList>
    </citation>
    <scope>NUCLEOTIDE SEQUENCE</scope>
    <source>
        <strain evidence="2">CAU-MHL-2022a</strain>
        <tissue evidence="2">Skin</tissue>
    </source>
</reference>
<evidence type="ECO:0000256" key="1">
    <source>
        <dbReference type="SAM" id="MobiDB-lite"/>
    </source>
</evidence>
<dbReference type="AlphaFoldDB" id="A0AAD4U1H6"/>
<protein>
    <submittedName>
        <fullName evidence="2">Uncharacterized protein</fullName>
    </submittedName>
</protein>
<evidence type="ECO:0000313" key="3">
    <source>
        <dbReference type="Proteomes" id="UP001214576"/>
    </source>
</evidence>
<organism evidence="2 3">
    <name type="scientific">Ovis ammon polii</name>
    <dbReference type="NCBI Taxonomy" id="230172"/>
    <lineage>
        <taxon>Eukaryota</taxon>
        <taxon>Metazoa</taxon>
        <taxon>Chordata</taxon>
        <taxon>Craniata</taxon>
        <taxon>Vertebrata</taxon>
        <taxon>Euteleostomi</taxon>
        <taxon>Mammalia</taxon>
        <taxon>Eutheria</taxon>
        <taxon>Laurasiatheria</taxon>
        <taxon>Artiodactyla</taxon>
        <taxon>Ruminantia</taxon>
        <taxon>Pecora</taxon>
        <taxon>Bovidae</taxon>
        <taxon>Caprinae</taxon>
        <taxon>Ovis</taxon>
    </lineage>
</organism>
<name>A0AAD4U1H6_OVIAM</name>
<sequence length="145" mass="15943">MENAHMTDEEAGLSIRNARDPENGLQSSFSSEAVFQNSKALPFQESPDCSCDAAAQQEWELKPLNLGKCENYTTLLKSQTQDKTKTAVATQPRVDRGGPFILRVKERITCRLDRHASGEGDGARARCTSRWTVGPRGAVDDCRVG</sequence>
<comment type="caution">
    <text evidence="2">The sequence shown here is derived from an EMBL/GenBank/DDBJ whole genome shotgun (WGS) entry which is preliminary data.</text>
</comment>
<accession>A0AAD4U1H6</accession>
<dbReference type="Proteomes" id="UP001214576">
    <property type="component" value="Unassembled WGS sequence"/>
</dbReference>